<evidence type="ECO:0000313" key="2">
    <source>
        <dbReference type="Proteomes" id="UP001230649"/>
    </source>
</evidence>
<accession>A0ACC2WZA2</accession>
<keyword evidence="2" id="KW-1185">Reference proteome</keyword>
<name>A0ACC2WZA2_9TREE</name>
<proteinExistence type="predicted"/>
<reference evidence="1" key="1">
    <citation type="submission" date="2023-04" db="EMBL/GenBank/DDBJ databases">
        <title>Draft Genome sequencing of Naganishia species isolated from polar environments using Oxford Nanopore Technology.</title>
        <authorList>
            <person name="Leo P."/>
            <person name="Venkateswaran K."/>
        </authorList>
    </citation>
    <scope>NUCLEOTIDE SEQUENCE</scope>
    <source>
        <strain evidence="1">MNA-CCFEE 5262</strain>
    </source>
</reference>
<comment type="caution">
    <text evidence="1">The sequence shown here is derived from an EMBL/GenBank/DDBJ whole genome shotgun (WGS) entry which is preliminary data.</text>
</comment>
<evidence type="ECO:0000313" key="1">
    <source>
        <dbReference type="EMBL" id="KAJ9116141.1"/>
    </source>
</evidence>
<protein>
    <submittedName>
        <fullName evidence="1">Uncharacterized protein</fullName>
    </submittedName>
</protein>
<organism evidence="1 2">
    <name type="scientific">Naganishia adeliensis</name>
    <dbReference type="NCBI Taxonomy" id="92952"/>
    <lineage>
        <taxon>Eukaryota</taxon>
        <taxon>Fungi</taxon>
        <taxon>Dikarya</taxon>
        <taxon>Basidiomycota</taxon>
        <taxon>Agaricomycotina</taxon>
        <taxon>Tremellomycetes</taxon>
        <taxon>Filobasidiales</taxon>
        <taxon>Filobasidiaceae</taxon>
        <taxon>Naganishia</taxon>
    </lineage>
</organism>
<dbReference type="EMBL" id="JASBWS010000004">
    <property type="protein sequence ID" value="KAJ9116141.1"/>
    <property type="molecule type" value="Genomic_DNA"/>
</dbReference>
<dbReference type="Proteomes" id="UP001230649">
    <property type="component" value="Unassembled WGS sequence"/>
</dbReference>
<sequence length="118" mass="13299">MTSADRSRASMQPTYKSQIGRNEVAYDNFRAAAGQTVKLGEVDAVLPAQSFWRDSTYDDQTSSSKTSTGGKDLFEYRTMQRSPKISECLSIDDCTSYRFQPPDDQSRIQFFVKGDAKE</sequence>
<gene>
    <name evidence="1" type="ORF">QFC20_000820</name>
</gene>